<proteinExistence type="predicted"/>
<dbReference type="NCBIfam" id="TIGR01319">
    <property type="entry name" value="glmL_fam"/>
    <property type="match status" value="1"/>
</dbReference>
<dbReference type="Proteomes" id="UP000680750">
    <property type="component" value="Chromosome"/>
</dbReference>
<dbReference type="KEGG" id="aser:Asera_45390"/>
<keyword evidence="3" id="KW-1185">Reference proteome</keyword>
<evidence type="ECO:0000313" key="3">
    <source>
        <dbReference type="Proteomes" id="UP000680750"/>
    </source>
</evidence>
<evidence type="ECO:0008006" key="4">
    <source>
        <dbReference type="Google" id="ProtNLM"/>
    </source>
</evidence>
<accession>A0A810L7Y0</accession>
<organism evidence="2 3">
    <name type="scientific">Actinocatenispora sera</name>
    <dbReference type="NCBI Taxonomy" id="390989"/>
    <lineage>
        <taxon>Bacteria</taxon>
        <taxon>Bacillati</taxon>
        <taxon>Actinomycetota</taxon>
        <taxon>Actinomycetes</taxon>
        <taxon>Micromonosporales</taxon>
        <taxon>Micromonosporaceae</taxon>
        <taxon>Actinocatenispora</taxon>
    </lineage>
</organism>
<evidence type="ECO:0000256" key="1">
    <source>
        <dbReference type="SAM" id="MobiDB-lite"/>
    </source>
</evidence>
<sequence>MTPPRRPTPAAGRGTGAADATPGPRRGGGGETIGPRPGGAKTTGHRPSGAETAGRAVAVCGDVGSTYTKLLAVDLATGTVAGSAEHRTTVEVDVLRGYDACLAALAEQLPGVDLSAQYVCSSAGGGLRLAVVGYEPLVTADAGHRVGLSAGARVVHVAAGPLDTAGVRALRAAKPDVVLLVGGTDGGDAAVLTHNAARLAGTRLRVPVVAAGNADAAAAVAQRLADAGVPVTVTDNVLPRIGQLNPAPARAAIRQVFLSHVIGGKKLSRGARFPRLVRAATPDAVLAGVELLADGAGEIPGAGEILAVDVGGATTDVYSVLVPDAERDGPRREVAGTLWRSRTVEGDLGMRWNAPGILAAARDERLLTDDEVAALAGDADRRAAQPGLLPDSDADRDVDRRLAGLALHVALRRHARGQRRADGSRGPGRDLRQVRLVVGSGGVLRHDENAATVLSAALTDHAGGYPLPTRAASVVDHRYVLAAVGLLATDAPTTAARLAAHHLTDLAVTR</sequence>
<dbReference type="AlphaFoldDB" id="A0A810L7Y0"/>
<protein>
    <recommendedName>
        <fullName evidence="4">Glutamate mutase</fullName>
    </recommendedName>
</protein>
<dbReference type="InterPro" id="IPR006230">
    <property type="entry name" value="MutL"/>
</dbReference>
<feature type="region of interest" description="Disordered" evidence="1">
    <location>
        <begin position="1"/>
        <end position="52"/>
    </location>
</feature>
<reference evidence="2" key="1">
    <citation type="submission" date="2020-08" db="EMBL/GenBank/DDBJ databases">
        <title>Whole genome shotgun sequence of Actinocatenispora sera NBRC 101916.</title>
        <authorList>
            <person name="Komaki H."/>
            <person name="Tamura T."/>
        </authorList>
    </citation>
    <scope>NUCLEOTIDE SEQUENCE</scope>
    <source>
        <strain evidence="2">NBRC 101916</strain>
    </source>
</reference>
<dbReference type="EMBL" id="AP023354">
    <property type="protein sequence ID" value="BCJ30431.1"/>
    <property type="molecule type" value="Genomic_DNA"/>
</dbReference>
<name>A0A810L7Y0_9ACTN</name>
<dbReference type="Pfam" id="PF13941">
    <property type="entry name" value="MutL"/>
    <property type="match status" value="1"/>
</dbReference>
<evidence type="ECO:0000313" key="2">
    <source>
        <dbReference type="EMBL" id="BCJ30431.1"/>
    </source>
</evidence>
<feature type="compositionally biased region" description="Low complexity" evidence="1">
    <location>
        <begin position="8"/>
        <end position="24"/>
    </location>
</feature>
<dbReference type="PIRSF" id="PIRSF004729">
    <property type="entry name" value="MutL"/>
    <property type="match status" value="1"/>
</dbReference>
<gene>
    <name evidence="2" type="ORF">Asera_45390</name>
</gene>